<protein>
    <submittedName>
        <fullName evidence="2">Uncharacterized protein</fullName>
    </submittedName>
</protein>
<feature type="transmembrane region" description="Helical" evidence="1">
    <location>
        <begin position="6"/>
        <end position="27"/>
    </location>
</feature>
<keyword evidence="3" id="KW-1185">Reference proteome</keyword>
<name>A0A3P6QEG4_CYLGO</name>
<feature type="transmembrane region" description="Helical" evidence="1">
    <location>
        <begin position="69"/>
        <end position="96"/>
    </location>
</feature>
<dbReference type="OrthoDB" id="5872471at2759"/>
<reference evidence="2 3" key="1">
    <citation type="submission" date="2018-11" db="EMBL/GenBank/DDBJ databases">
        <authorList>
            <consortium name="Pathogen Informatics"/>
        </authorList>
    </citation>
    <scope>NUCLEOTIDE SEQUENCE [LARGE SCALE GENOMIC DNA]</scope>
</reference>
<organism evidence="2 3">
    <name type="scientific">Cylicostephanus goldi</name>
    <name type="common">Nematode worm</name>
    <dbReference type="NCBI Taxonomy" id="71465"/>
    <lineage>
        <taxon>Eukaryota</taxon>
        <taxon>Metazoa</taxon>
        <taxon>Ecdysozoa</taxon>
        <taxon>Nematoda</taxon>
        <taxon>Chromadorea</taxon>
        <taxon>Rhabditida</taxon>
        <taxon>Rhabditina</taxon>
        <taxon>Rhabditomorpha</taxon>
        <taxon>Strongyloidea</taxon>
        <taxon>Strongylidae</taxon>
        <taxon>Cylicostephanus</taxon>
    </lineage>
</organism>
<keyword evidence="1" id="KW-1133">Transmembrane helix</keyword>
<dbReference type="EMBL" id="UYRV01003105">
    <property type="protein sequence ID" value="VDK49786.1"/>
    <property type="molecule type" value="Genomic_DNA"/>
</dbReference>
<evidence type="ECO:0000313" key="3">
    <source>
        <dbReference type="Proteomes" id="UP000271889"/>
    </source>
</evidence>
<accession>A0A3P6QEG4</accession>
<keyword evidence="1" id="KW-0472">Membrane</keyword>
<feature type="transmembrane region" description="Helical" evidence="1">
    <location>
        <begin position="124"/>
        <end position="145"/>
    </location>
</feature>
<sequence length="194" mass="21815">MSYLMIMYYCVAGISAVFFVYSLYLIFKVSTPQMVPYIYYLLTIQVTKEEEKVGIAQDLFEAFTFLESIYWTVLMAPIIKLPIFGIELGGLIWMLFKLPSQYIFLNSTLIFDDSFVTSGGPTTLLWLAFLLVGSTTAVVGITIIIKHVSIILKDQAKFSQTSRDMHRNAITGLIIQVSGKRKAILLGGSGRLRL</sequence>
<keyword evidence="1" id="KW-0812">Transmembrane</keyword>
<evidence type="ECO:0000313" key="2">
    <source>
        <dbReference type="EMBL" id="VDK49786.1"/>
    </source>
</evidence>
<gene>
    <name evidence="2" type="ORF">CGOC_LOCUS1597</name>
</gene>
<proteinExistence type="predicted"/>
<evidence type="ECO:0000256" key="1">
    <source>
        <dbReference type="SAM" id="Phobius"/>
    </source>
</evidence>
<dbReference type="AlphaFoldDB" id="A0A3P6QEG4"/>
<dbReference type="Proteomes" id="UP000271889">
    <property type="component" value="Unassembled WGS sequence"/>
</dbReference>